<keyword evidence="3" id="KW-1185">Reference proteome</keyword>
<name>A0A8J5XLH8_DIALT</name>
<keyword evidence="1" id="KW-0472">Membrane</keyword>
<evidence type="ECO:0000313" key="2">
    <source>
        <dbReference type="EMBL" id="KAG8465374.1"/>
    </source>
</evidence>
<comment type="caution">
    <text evidence="2">The sequence shown here is derived from an EMBL/GenBank/DDBJ whole genome shotgun (WGS) entry which is preliminary data.</text>
</comment>
<dbReference type="Proteomes" id="UP000751190">
    <property type="component" value="Unassembled WGS sequence"/>
</dbReference>
<dbReference type="EMBL" id="JAGTXO010000010">
    <property type="protein sequence ID" value="KAG8465374.1"/>
    <property type="molecule type" value="Genomic_DNA"/>
</dbReference>
<evidence type="ECO:0000313" key="3">
    <source>
        <dbReference type="Proteomes" id="UP000751190"/>
    </source>
</evidence>
<accession>A0A8J5XLH8</accession>
<evidence type="ECO:0000256" key="1">
    <source>
        <dbReference type="SAM" id="Phobius"/>
    </source>
</evidence>
<reference evidence="2" key="1">
    <citation type="submission" date="2021-05" db="EMBL/GenBank/DDBJ databases">
        <title>The genome of the haptophyte Pavlova lutheri (Diacronema luteri, Pavlovales) - a model for lipid biosynthesis in eukaryotic algae.</title>
        <authorList>
            <person name="Hulatt C.J."/>
            <person name="Posewitz M.C."/>
        </authorList>
    </citation>
    <scope>NUCLEOTIDE SEQUENCE</scope>
    <source>
        <strain evidence="2">NIVA-4/92</strain>
    </source>
</reference>
<keyword evidence="1" id="KW-1133">Transmembrane helix</keyword>
<sequence length="139" mass="15069">MARASARGAAWRMGVRPRAIAFYALVVASARDAAAWHAAAQPLALPRRMARPPRATPTLGLLDALSDIAEYLEQLGGYSESFSEMQLKGEAQLEQPKGPREYNETTINVFLTGLVLFAAALLLGVGTYIKTNNIHTIFP</sequence>
<keyword evidence="1" id="KW-0812">Transmembrane</keyword>
<gene>
    <name evidence="2" type="ORF">KFE25_002681</name>
</gene>
<dbReference type="AlphaFoldDB" id="A0A8J5XLH8"/>
<feature type="transmembrane region" description="Helical" evidence="1">
    <location>
        <begin position="107"/>
        <end position="129"/>
    </location>
</feature>
<proteinExistence type="predicted"/>
<protein>
    <submittedName>
        <fullName evidence="2">Uncharacterized protein</fullName>
    </submittedName>
</protein>
<organism evidence="2 3">
    <name type="scientific">Diacronema lutheri</name>
    <name type="common">Unicellular marine alga</name>
    <name type="synonym">Monochrysis lutheri</name>
    <dbReference type="NCBI Taxonomy" id="2081491"/>
    <lineage>
        <taxon>Eukaryota</taxon>
        <taxon>Haptista</taxon>
        <taxon>Haptophyta</taxon>
        <taxon>Pavlovophyceae</taxon>
        <taxon>Pavlovales</taxon>
        <taxon>Pavlovaceae</taxon>
        <taxon>Diacronema</taxon>
    </lineage>
</organism>